<keyword evidence="2" id="KW-1185">Reference proteome</keyword>
<evidence type="ECO:0000313" key="1">
    <source>
        <dbReference type="EMBL" id="AXH44211.1"/>
    </source>
</evidence>
<gene>
    <name evidence="1" type="primary">73</name>
    <name evidence="1" type="ORF">SEA_KEANEYLIN_73</name>
</gene>
<organism evidence="1 2">
    <name type="scientific">Arthrobacter phage KeaneyLin</name>
    <dbReference type="NCBI Taxonomy" id="2250412"/>
    <lineage>
        <taxon>Viruses</taxon>
        <taxon>Duplodnaviria</taxon>
        <taxon>Heunggongvirae</taxon>
        <taxon>Uroviricota</taxon>
        <taxon>Caudoviricetes</taxon>
        <taxon>Mudcatvirus</taxon>
        <taxon>Mudcatvirus keaneylin</taxon>
    </lineage>
</organism>
<sequence>MYFVFMLFVRLHGTAEFNHICITSFRPFGVFLLHSLNSCSESTSFRSIKRSSINTLEVGLPTFQKVNLLANKRIAEMSHYSFLSWLRRNSSAVWVCVESGNGASVR</sequence>
<protein>
    <submittedName>
        <fullName evidence="1">Uncharacterized protein</fullName>
    </submittedName>
</protein>
<evidence type="ECO:0000313" key="2">
    <source>
        <dbReference type="Proteomes" id="UP000260561"/>
    </source>
</evidence>
<dbReference type="RefSeq" id="YP_010666951.1">
    <property type="nucleotide sequence ID" value="NC_070947.1"/>
</dbReference>
<dbReference type="Proteomes" id="UP000260561">
    <property type="component" value="Segment"/>
</dbReference>
<accession>A0A345KMF9</accession>
<dbReference type="KEGG" id="vg:77943059"/>
<proteinExistence type="predicted"/>
<dbReference type="EMBL" id="MH450120">
    <property type="protein sequence ID" value="AXH44211.1"/>
    <property type="molecule type" value="Genomic_DNA"/>
</dbReference>
<name>A0A345KMF9_9CAUD</name>
<reference evidence="1 2" key="1">
    <citation type="submission" date="2018-06" db="EMBL/GenBank/DDBJ databases">
        <authorList>
            <person name="Buckel R.L."/>
            <person name="Fomich M.L."/>
            <person name="Krishna A.V."/>
            <person name="Lan D."/>
            <person name="Mackey A.I."/>
            <person name="Ball S.L."/>
            <person name="Breitenberger C.A."/>
            <person name="Daniels C.J."/>
            <person name="Garlena R.A."/>
            <person name="Russell D.A."/>
            <person name="Pope W.H."/>
            <person name="Jacobs-Sera D."/>
            <person name="Hatfull G.F."/>
        </authorList>
    </citation>
    <scope>NUCLEOTIDE SEQUENCE [LARGE SCALE GENOMIC DNA]</scope>
</reference>
<dbReference type="GeneID" id="77943059"/>